<dbReference type="EMBL" id="NFJX01000015">
    <property type="protein sequence ID" value="OUP16578.1"/>
    <property type="molecule type" value="Genomic_DNA"/>
</dbReference>
<evidence type="ECO:0000313" key="4">
    <source>
        <dbReference type="EMBL" id="CUN69592.1"/>
    </source>
</evidence>
<feature type="domain" description="HU" evidence="2">
    <location>
        <begin position="17"/>
        <end position="116"/>
    </location>
</feature>
<dbReference type="Proteomes" id="UP000284660">
    <property type="component" value="Unassembled WGS sequence"/>
</dbReference>
<dbReference type="EMBL" id="CYXP01000012">
    <property type="protein sequence ID" value="CUN32612.1"/>
    <property type="molecule type" value="Genomic_DNA"/>
</dbReference>
<dbReference type="RefSeq" id="WP_005855124.1">
    <property type="nucleotide sequence ID" value="NZ_BQOC01000002.1"/>
</dbReference>
<dbReference type="AlphaFoldDB" id="A0A173YZH6"/>
<dbReference type="EMBL" id="CYYK01000002">
    <property type="protein sequence ID" value="CUN69592.1"/>
    <property type="molecule type" value="Genomic_DNA"/>
</dbReference>
<dbReference type="Proteomes" id="UP000195950">
    <property type="component" value="Unassembled WGS sequence"/>
</dbReference>
<evidence type="ECO:0000313" key="8">
    <source>
        <dbReference type="Proteomes" id="UP000095455"/>
    </source>
</evidence>
<dbReference type="Pfam" id="PF18291">
    <property type="entry name" value="HU-HIG"/>
    <property type="match status" value="1"/>
</dbReference>
<dbReference type="GO" id="GO:0003677">
    <property type="term" value="F:DNA binding"/>
    <property type="evidence" value="ECO:0007669"/>
    <property type="project" value="UniProtKB-KW"/>
</dbReference>
<dbReference type="EMBL" id="WKMO01000036">
    <property type="protein sequence ID" value="MSB75856.1"/>
    <property type="molecule type" value="Genomic_DNA"/>
</dbReference>
<gene>
    <name evidence="6" type="ORF">B5F32_15450</name>
    <name evidence="7" type="ORF">DW782_19280</name>
    <name evidence="4" type="ORF">ERS852380_00867</name>
    <name evidence="3" type="ORF">ERS852429_04087</name>
    <name evidence="5" type="ORF">GKD70_21585</name>
</gene>
<dbReference type="OrthoDB" id="1092622at2"/>
<evidence type="ECO:0000313" key="7">
    <source>
        <dbReference type="EMBL" id="RHD71442.1"/>
    </source>
</evidence>
<evidence type="ECO:0000313" key="12">
    <source>
        <dbReference type="Proteomes" id="UP000441609"/>
    </source>
</evidence>
<keyword evidence="1 3" id="KW-0238">DNA-binding</keyword>
<evidence type="ECO:0000313" key="3">
    <source>
        <dbReference type="EMBL" id="CUN32612.1"/>
    </source>
</evidence>
<evidence type="ECO:0000313" key="10">
    <source>
        <dbReference type="Proteomes" id="UP000195950"/>
    </source>
</evidence>
<dbReference type="InterPro" id="IPR005902">
    <property type="entry name" value="HU_DNA-bd_put"/>
</dbReference>
<dbReference type="InterPro" id="IPR041607">
    <property type="entry name" value="HU-HIG"/>
</dbReference>
<reference evidence="6" key="3">
    <citation type="journal article" date="2018" name="BMC Genomics">
        <title>Whole genome sequencing and function prediction of 133 gut anaerobes isolated from chicken caecum in pure cultures.</title>
        <authorList>
            <person name="Medvecky M."/>
            <person name="Cejkova D."/>
            <person name="Polansky O."/>
            <person name="Karasova D."/>
            <person name="Kubasova T."/>
            <person name="Cizek A."/>
            <person name="Rychlik I."/>
        </authorList>
    </citation>
    <scope>NUCLEOTIDE SEQUENCE</scope>
    <source>
        <strain evidence="6">An199</strain>
    </source>
</reference>
<evidence type="ECO:0000256" key="1">
    <source>
        <dbReference type="ARBA" id="ARBA00023125"/>
    </source>
</evidence>
<protein>
    <submittedName>
        <fullName evidence="3">Putative DNA-binding protein</fullName>
    </submittedName>
</protein>
<name>A0A173YZH6_PARDI</name>
<dbReference type="SUPFAM" id="SSF47729">
    <property type="entry name" value="IHF-like DNA-binding proteins"/>
    <property type="match status" value="1"/>
</dbReference>
<dbReference type="NCBIfam" id="TIGR01201">
    <property type="entry name" value="HU_rel"/>
    <property type="match status" value="1"/>
</dbReference>
<evidence type="ECO:0000313" key="6">
    <source>
        <dbReference type="EMBL" id="OUP16578.1"/>
    </source>
</evidence>
<reference evidence="10" key="2">
    <citation type="submission" date="2017-04" db="EMBL/GenBank/DDBJ databases">
        <title>Function of individual gut microbiota members based on whole genome sequencing of pure cultures obtained from chicken caecum.</title>
        <authorList>
            <person name="Medvecky M."/>
            <person name="Cejkova D."/>
            <person name="Polansky O."/>
            <person name="Karasova D."/>
            <person name="Kubasova T."/>
            <person name="Cizek A."/>
            <person name="Rychlik I."/>
        </authorList>
    </citation>
    <scope>NUCLEOTIDE SEQUENCE [LARGE SCALE GENOMIC DNA]</scope>
    <source>
        <strain evidence="10">An199</strain>
    </source>
</reference>
<accession>A0A173YZH6</accession>
<organism evidence="7 11">
    <name type="scientific">Parabacteroides distasonis</name>
    <dbReference type="NCBI Taxonomy" id="823"/>
    <lineage>
        <taxon>Bacteria</taxon>
        <taxon>Pseudomonadati</taxon>
        <taxon>Bacteroidota</taxon>
        <taxon>Bacteroidia</taxon>
        <taxon>Bacteroidales</taxon>
        <taxon>Tannerellaceae</taxon>
        <taxon>Parabacteroides</taxon>
    </lineage>
</organism>
<dbReference type="InterPro" id="IPR010992">
    <property type="entry name" value="IHF-like_DNA-bd_dom_sf"/>
</dbReference>
<proteinExistence type="predicted"/>
<dbReference type="Proteomes" id="UP000095591">
    <property type="component" value="Unassembled WGS sequence"/>
</dbReference>
<reference evidence="5 12" key="5">
    <citation type="journal article" date="2019" name="Nat. Med.">
        <title>A library of human gut bacterial isolates paired with longitudinal multiomics data enables mechanistic microbiome research.</title>
        <authorList>
            <person name="Poyet M."/>
            <person name="Groussin M."/>
            <person name="Gibbons S.M."/>
            <person name="Avila-Pacheco J."/>
            <person name="Jiang X."/>
            <person name="Kearney S.M."/>
            <person name="Perrotta A.R."/>
            <person name="Berdy B."/>
            <person name="Zhao S."/>
            <person name="Lieberman T.D."/>
            <person name="Swanson P.K."/>
            <person name="Smith M."/>
            <person name="Roesemann S."/>
            <person name="Alexander J.E."/>
            <person name="Rich S.A."/>
            <person name="Livny J."/>
            <person name="Vlamakis H."/>
            <person name="Clish C."/>
            <person name="Bullock K."/>
            <person name="Deik A."/>
            <person name="Scott J."/>
            <person name="Pierce K.A."/>
            <person name="Xavier R.J."/>
            <person name="Alm E.J."/>
        </authorList>
    </citation>
    <scope>NUCLEOTIDE SEQUENCE [LARGE SCALE GENOMIC DNA]</scope>
    <source>
        <strain evidence="5 12">BIOML-A20</strain>
    </source>
</reference>
<dbReference type="Proteomes" id="UP000095455">
    <property type="component" value="Unassembled WGS sequence"/>
</dbReference>
<reference evidence="8 9" key="1">
    <citation type="submission" date="2015-09" db="EMBL/GenBank/DDBJ databases">
        <authorList>
            <consortium name="Pathogen Informatics"/>
        </authorList>
    </citation>
    <scope>NUCLEOTIDE SEQUENCE [LARGE SCALE GENOMIC DNA]</scope>
    <source>
        <strain evidence="4 8">2789STDY5608822</strain>
        <strain evidence="3 9">2789STDY5608872</strain>
    </source>
</reference>
<evidence type="ECO:0000313" key="9">
    <source>
        <dbReference type="Proteomes" id="UP000095591"/>
    </source>
</evidence>
<evidence type="ECO:0000259" key="2">
    <source>
        <dbReference type="Pfam" id="PF18291"/>
    </source>
</evidence>
<dbReference type="Proteomes" id="UP000441609">
    <property type="component" value="Unassembled WGS sequence"/>
</dbReference>
<dbReference type="EMBL" id="QSJN01000017">
    <property type="protein sequence ID" value="RHD71442.1"/>
    <property type="molecule type" value="Genomic_DNA"/>
</dbReference>
<reference evidence="7 11" key="4">
    <citation type="submission" date="2018-08" db="EMBL/GenBank/DDBJ databases">
        <title>A genome reference for cultivated species of the human gut microbiota.</title>
        <authorList>
            <person name="Zou Y."/>
            <person name="Xue W."/>
            <person name="Luo G."/>
        </authorList>
    </citation>
    <scope>NUCLEOTIDE SEQUENCE [LARGE SCALE GENOMIC DNA]</scope>
    <source>
        <strain evidence="7 11">AM30-4</strain>
    </source>
</reference>
<evidence type="ECO:0000313" key="11">
    <source>
        <dbReference type="Proteomes" id="UP000284660"/>
    </source>
</evidence>
<sequence length="157" mass="17417">MAQPFYARKIDLNIGPRKGETVYSAQAYYYGTITTKQVATQIAQESALTPADVIGVIERLAYFCQTHMALGYKIKLDGLGIFYNELLTEKSVSTPKEVTAKLVKSIRPAFNAEYTILNGTFRYALLPEKTNLVRIDFKGGVPIVTPEEGDSESPDEI</sequence>
<evidence type="ECO:0000313" key="5">
    <source>
        <dbReference type="EMBL" id="MSB75856.1"/>
    </source>
</evidence>